<name>A0A381W5I3_9ZZZZ</name>
<reference evidence="1" key="1">
    <citation type="submission" date="2018-05" db="EMBL/GenBank/DDBJ databases">
        <authorList>
            <person name="Lanie J.A."/>
            <person name="Ng W.-L."/>
            <person name="Kazmierczak K.M."/>
            <person name="Andrzejewski T.M."/>
            <person name="Davidsen T.M."/>
            <person name="Wayne K.J."/>
            <person name="Tettelin H."/>
            <person name="Glass J.I."/>
            <person name="Rusch D."/>
            <person name="Podicherti R."/>
            <person name="Tsui H.-C.T."/>
            <person name="Winkler M.E."/>
        </authorList>
    </citation>
    <scope>NUCLEOTIDE SEQUENCE</scope>
</reference>
<dbReference type="PANTHER" id="PTHR11669:SF8">
    <property type="entry name" value="DNA POLYMERASE III SUBUNIT DELTA"/>
    <property type="match status" value="1"/>
</dbReference>
<dbReference type="PANTHER" id="PTHR11669">
    <property type="entry name" value="REPLICATION FACTOR C / DNA POLYMERASE III GAMMA-TAU SUBUNIT"/>
    <property type="match status" value="1"/>
</dbReference>
<dbReference type="AlphaFoldDB" id="A0A381W5I3"/>
<dbReference type="Pfam" id="PF13177">
    <property type="entry name" value="DNA_pol3_delta2"/>
    <property type="match status" value="1"/>
</dbReference>
<dbReference type="InterPro" id="IPR050238">
    <property type="entry name" value="DNA_Rep/Repair_Clamp_Loader"/>
</dbReference>
<protein>
    <recommendedName>
        <fullName evidence="2">DNA-directed DNA polymerase</fullName>
    </recommendedName>
</protein>
<gene>
    <name evidence="1" type="ORF">METZ01_LOCUS100660</name>
</gene>
<dbReference type="Gene3D" id="3.40.50.300">
    <property type="entry name" value="P-loop containing nucleotide triphosphate hydrolases"/>
    <property type="match status" value="1"/>
</dbReference>
<organism evidence="1">
    <name type="scientific">marine metagenome</name>
    <dbReference type="NCBI Taxonomy" id="408172"/>
    <lineage>
        <taxon>unclassified sequences</taxon>
        <taxon>metagenomes</taxon>
        <taxon>ecological metagenomes</taxon>
    </lineage>
</organism>
<sequence length="350" mass="39580">MVKEDKLAWKTIGQLSSIDRISKAASLDRLSHAYLICGMDGIGKVTFARDIAKVANCLDMSTSSGPCGSCNQCIRIDSYNHTDVFIYDAKKDLDGVGRTSTMVTIDQLREDFLRQVHRKPYEGRTRIFIISSIESMRSEQSNILLKTLEEPPDDVVIILLARDASNLLSTIVSRCQVLHLEPVGELEILEYLGECELGSDVPIQEIARLSRGRPEWAYQAAINPEILHILEDKLNQFMGCLTDSLEQRFKLSRDLSTQFFRDRDGVYEFLDTAMTWTRDVLLSSSERTGEIVNISQKERIHEFSRMLSTADILNILKLIRITFGNLKKNVTPSLVLDNFMLKLPVATAIN</sequence>
<dbReference type="GO" id="GO:0006261">
    <property type="term" value="P:DNA-templated DNA replication"/>
    <property type="evidence" value="ECO:0007669"/>
    <property type="project" value="TreeGrafter"/>
</dbReference>
<proteinExistence type="predicted"/>
<accession>A0A381W5I3</accession>
<dbReference type="SUPFAM" id="SSF52540">
    <property type="entry name" value="P-loop containing nucleoside triphosphate hydrolases"/>
    <property type="match status" value="1"/>
</dbReference>
<dbReference type="EMBL" id="UINC01010774">
    <property type="protein sequence ID" value="SVA47806.1"/>
    <property type="molecule type" value="Genomic_DNA"/>
</dbReference>
<evidence type="ECO:0000313" key="1">
    <source>
        <dbReference type="EMBL" id="SVA47806.1"/>
    </source>
</evidence>
<dbReference type="InterPro" id="IPR027417">
    <property type="entry name" value="P-loop_NTPase"/>
</dbReference>
<evidence type="ECO:0008006" key="2">
    <source>
        <dbReference type="Google" id="ProtNLM"/>
    </source>
</evidence>